<dbReference type="STRING" id="27349.A0A0L6UIP3"/>
<dbReference type="AlphaFoldDB" id="A0A0L6UIP3"/>
<proteinExistence type="predicted"/>
<organism evidence="1 2">
    <name type="scientific">Puccinia sorghi</name>
    <dbReference type="NCBI Taxonomy" id="27349"/>
    <lineage>
        <taxon>Eukaryota</taxon>
        <taxon>Fungi</taxon>
        <taxon>Dikarya</taxon>
        <taxon>Basidiomycota</taxon>
        <taxon>Pucciniomycotina</taxon>
        <taxon>Pucciniomycetes</taxon>
        <taxon>Pucciniales</taxon>
        <taxon>Pucciniaceae</taxon>
        <taxon>Puccinia</taxon>
    </lineage>
</organism>
<dbReference type="EMBL" id="LAVV01011132">
    <property type="protein sequence ID" value="KNZ48157.1"/>
    <property type="molecule type" value="Genomic_DNA"/>
</dbReference>
<keyword evidence="2" id="KW-1185">Reference proteome</keyword>
<accession>A0A0L6UIP3</accession>
<evidence type="ECO:0000313" key="2">
    <source>
        <dbReference type="Proteomes" id="UP000037035"/>
    </source>
</evidence>
<evidence type="ECO:0000313" key="1">
    <source>
        <dbReference type="EMBL" id="KNZ48157.1"/>
    </source>
</evidence>
<sequence>MESGVPQDEGRNRDVVFLIREARVAREKGDIDTTEAFMRSIVDIYKKPEDNQRSTPHVQIIGFLITLLAKQLRHLSDDCGGSGMKDGKIIKQGEVSFVPGVIPEYSGFCGFPMFYHKNVKSMHRSVPLRIFDPVWQQQAVAFSTTKRSTMEKSSSNEKQYTGIPAPDEWSQSHIQWCRYWCYGKLHHRRLSN</sequence>
<gene>
    <name evidence="1" type="ORF">VP01_5872g4</name>
</gene>
<reference evidence="1 2" key="1">
    <citation type="submission" date="2015-08" db="EMBL/GenBank/DDBJ databases">
        <title>Next Generation Sequencing and Analysis of the Genome of Puccinia sorghi L Schw, the Causal Agent of Maize Common Rust.</title>
        <authorList>
            <person name="Rochi L."/>
            <person name="Burguener G."/>
            <person name="Darino M."/>
            <person name="Turjanski A."/>
            <person name="Kreff E."/>
            <person name="Dieguez M.J."/>
            <person name="Sacco F."/>
        </authorList>
    </citation>
    <scope>NUCLEOTIDE SEQUENCE [LARGE SCALE GENOMIC DNA]</scope>
    <source>
        <strain evidence="1 2">RO10H11247</strain>
    </source>
</reference>
<dbReference type="VEuPathDB" id="FungiDB:VP01_5872g4"/>
<dbReference type="OrthoDB" id="2507050at2759"/>
<name>A0A0L6UIP3_9BASI</name>
<comment type="caution">
    <text evidence="1">The sequence shown here is derived from an EMBL/GenBank/DDBJ whole genome shotgun (WGS) entry which is preliminary data.</text>
</comment>
<protein>
    <submittedName>
        <fullName evidence="1">Uncharacterized protein</fullName>
    </submittedName>
</protein>
<dbReference type="Proteomes" id="UP000037035">
    <property type="component" value="Unassembled WGS sequence"/>
</dbReference>